<evidence type="ECO:0008006" key="6">
    <source>
        <dbReference type="Google" id="ProtNLM"/>
    </source>
</evidence>
<dbReference type="Proteomes" id="UP000652761">
    <property type="component" value="Unassembled WGS sequence"/>
</dbReference>
<evidence type="ECO:0000256" key="1">
    <source>
        <dbReference type="ARBA" id="ARBA00022723"/>
    </source>
</evidence>
<name>A0A843UQU9_COLES</name>
<keyword evidence="2" id="KW-0106">Calcium</keyword>
<reference evidence="4" key="1">
    <citation type="submission" date="2017-07" db="EMBL/GenBank/DDBJ databases">
        <title>Taro Niue Genome Assembly and Annotation.</title>
        <authorList>
            <person name="Atibalentja N."/>
            <person name="Keating K."/>
            <person name="Fields C.J."/>
        </authorList>
    </citation>
    <scope>NUCLEOTIDE SEQUENCE</scope>
    <source>
        <strain evidence="4">Niue_2</strain>
        <tissue evidence="4">Leaf</tissue>
    </source>
</reference>
<sequence>MVSGILEVQLLDAKGLKKTDVFGLVAAAGRMDPYVILQYRSDDRKSSVARGESSSHGFHLAPPPPQNPSLPPSWLCLLRLGSSSVWFDGGLQSLGCSGHSESLSLDWIFEKWFFSLSM</sequence>
<feature type="region of interest" description="Disordered" evidence="3">
    <location>
        <begin position="43"/>
        <end position="67"/>
    </location>
</feature>
<comment type="caution">
    <text evidence="4">The sequence shown here is derived from an EMBL/GenBank/DDBJ whole genome shotgun (WGS) entry which is preliminary data.</text>
</comment>
<proteinExistence type="predicted"/>
<dbReference type="PANTHER" id="PTHR46502">
    <property type="entry name" value="C2 DOMAIN-CONTAINING"/>
    <property type="match status" value="1"/>
</dbReference>
<organism evidence="4 5">
    <name type="scientific">Colocasia esculenta</name>
    <name type="common">Wild taro</name>
    <name type="synonym">Arum esculentum</name>
    <dbReference type="NCBI Taxonomy" id="4460"/>
    <lineage>
        <taxon>Eukaryota</taxon>
        <taxon>Viridiplantae</taxon>
        <taxon>Streptophyta</taxon>
        <taxon>Embryophyta</taxon>
        <taxon>Tracheophyta</taxon>
        <taxon>Spermatophyta</taxon>
        <taxon>Magnoliopsida</taxon>
        <taxon>Liliopsida</taxon>
        <taxon>Araceae</taxon>
        <taxon>Aroideae</taxon>
        <taxon>Colocasieae</taxon>
        <taxon>Colocasia</taxon>
    </lineage>
</organism>
<dbReference type="AlphaFoldDB" id="A0A843UQU9"/>
<keyword evidence="1" id="KW-0479">Metal-binding</keyword>
<evidence type="ECO:0000313" key="5">
    <source>
        <dbReference type="Proteomes" id="UP000652761"/>
    </source>
</evidence>
<dbReference type="Gene3D" id="2.60.40.150">
    <property type="entry name" value="C2 domain"/>
    <property type="match status" value="1"/>
</dbReference>
<dbReference type="GO" id="GO:0046872">
    <property type="term" value="F:metal ion binding"/>
    <property type="evidence" value="ECO:0007669"/>
    <property type="project" value="UniProtKB-KW"/>
</dbReference>
<evidence type="ECO:0000313" key="4">
    <source>
        <dbReference type="EMBL" id="MQL85955.1"/>
    </source>
</evidence>
<evidence type="ECO:0000256" key="3">
    <source>
        <dbReference type="SAM" id="MobiDB-lite"/>
    </source>
</evidence>
<dbReference type="EMBL" id="NMUH01000860">
    <property type="protein sequence ID" value="MQL85955.1"/>
    <property type="molecule type" value="Genomic_DNA"/>
</dbReference>
<gene>
    <name evidence="4" type="ORF">Taro_018465</name>
</gene>
<dbReference type="InterPro" id="IPR035892">
    <property type="entry name" value="C2_domain_sf"/>
</dbReference>
<dbReference type="OrthoDB" id="419768at2759"/>
<protein>
    <recommendedName>
        <fullName evidence="6">C2 domain-containing protein</fullName>
    </recommendedName>
</protein>
<accession>A0A843UQU9</accession>
<evidence type="ECO:0000256" key="2">
    <source>
        <dbReference type="ARBA" id="ARBA00022837"/>
    </source>
</evidence>
<keyword evidence="5" id="KW-1185">Reference proteome</keyword>
<dbReference type="PANTHER" id="PTHR46502:SF15">
    <property type="entry name" value="16 KDA PHLOEM PROTEIN 1"/>
    <property type="match status" value="1"/>
</dbReference>
<dbReference type="SUPFAM" id="SSF49562">
    <property type="entry name" value="C2 domain (Calcium/lipid-binding domain, CaLB)"/>
    <property type="match status" value="1"/>
</dbReference>